<gene>
    <name evidence="3" type="ORF">C5E45_34625</name>
</gene>
<dbReference type="PANTHER" id="PTHR43194:SF2">
    <property type="entry name" value="PEROXISOMAL MEMBRANE PROTEIN LPX1"/>
    <property type="match status" value="1"/>
</dbReference>
<dbReference type="EMBL" id="PSZC01000057">
    <property type="protein sequence ID" value="PPJ27990.1"/>
    <property type="molecule type" value="Genomic_DNA"/>
</dbReference>
<proteinExistence type="predicted"/>
<dbReference type="Gene3D" id="3.40.50.1820">
    <property type="entry name" value="alpha/beta hydrolase"/>
    <property type="match status" value="1"/>
</dbReference>
<organism evidence="3 4">
    <name type="scientific">Nocardia nova</name>
    <dbReference type="NCBI Taxonomy" id="37330"/>
    <lineage>
        <taxon>Bacteria</taxon>
        <taxon>Bacillati</taxon>
        <taxon>Actinomycetota</taxon>
        <taxon>Actinomycetes</taxon>
        <taxon>Mycobacteriales</taxon>
        <taxon>Nocardiaceae</taxon>
        <taxon>Nocardia</taxon>
    </lineage>
</organism>
<protein>
    <submittedName>
        <fullName evidence="3">Alpha/beta hydrolase</fullName>
    </submittedName>
</protein>
<evidence type="ECO:0000259" key="2">
    <source>
        <dbReference type="Pfam" id="PF00561"/>
    </source>
</evidence>
<dbReference type="AlphaFoldDB" id="A0A2S6A650"/>
<keyword evidence="3" id="KW-0378">Hydrolase</keyword>
<dbReference type="OrthoDB" id="63519at2"/>
<reference evidence="3 4" key="1">
    <citation type="submission" date="2018-02" db="EMBL/GenBank/DDBJ databases">
        <title>8 Nocardia nova and 1 Nocardia cyriacigeorgica strain used for evolution to TMP-SMX.</title>
        <authorList>
            <person name="Mehta H."/>
            <person name="Weng J."/>
            <person name="Shamoo Y."/>
        </authorList>
    </citation>
    <scope>NUCLEOTIDE SEQUENCE [LARGE SCALE GENOMIC DNA]</scope>
    <source>
        <strain evidence="3 4">MDA3139</strain>
    </source>
</reference>
<sequence length="335" mass="35940">MVGKAVARVPRPGCGAPRGAAVGGTEGSSLVRHLEHSLPGAGVRLAADRWVGDHADGRGVVVLLHGGGQTRHSWRRTGIRLAEAGWVSYAIDLRGHGDSDWHSGGDYSVAALVEDLRKVLVHIRQENPGLPVALVGASMGGKISLIAAGEDTSVAQALVLVDIAVRVEVSGGRRVREFMQSAPDGFASLEEASARIAAYNPHRPRPSSVDGLRKNLRLRGDRWYWHWDPALMRSTDGDDDRPVSPQIYERAKRAAQRITCPVLLVRGQLSDVVSDEGVAEMRELIPHSQVIDVREVGHMVAGDDNDVFTASLIDYLDSSLSARGSSPDISKGTTT</sequence>
<dbReference type="Pfam" id="PF00561">
    <property type="entry name" value="Abhydrolase_1"/>
    <property type="match status" value="1"/>
</dbReference>
<dbReference type="InterPro" id="IPR050228">
    <property type="entry name" value="Carboxylesterase_BioH"/>
</dbReference>
<dbReference type="InterPro" id="IPR000073">
    <property type="entry name" value="AB_hydrolase_1"/>
</dbReference>
<comment type="caution">
    <text evidence="3">The sequence shown here is derived from an EMBL/GenBank/DDBJ whole genome shotgun (WGS) entry which is preliminary data.</text>
</comment>
<accession>A0A2S6A650</accession>
<name>A0A2S6A650_9NOCA</name>
<dbReference type="Proteomes" id="UP000239874">
    <property type="component" value="Unassembled WGS sequence"/>
</dbReference>
<evidence type="ECO:0000313" key="4">
    <source>
        <dbReference type="Proteomes" id="UP000239874"/>
    </source>
</evidence>
<evidence type="ECO:0000313" key="3">
    <source>
        <dbReference type="EMBL" id="PPJ27990.1"/>
    </source>
</evidence>
<dbReference type="InterPro" id="IPR029058">
    <property type="entry name" value="AB_hydrolase_fold"/>
</dbReference>
<dbReference type="PANTHER" id="PTHR43194">
    <property type="entry name" value="HYDROLASE ALPHA/BETA FOLD FAMILY"/>
    <property type="match status" value="1"/>
</dbReference>
<evidence type="ECO:0000256" key="1">
    <source>
        <dbReference type="SAM" id="MobiDB-lite"/>
    </source>
</evidence>
<feature type="region of interest" description="Disordered" evidence="1">
    <location>
        <begin position="1"/>
        <end position="25"/>
    </location>
</feature>
<feature type="domain" description="AB hydrolase-1" evidence="2">
    <location>
        <begin position="60"/>
        <end position="300"/>
    </location>
</feature>
<dbReference type="SUPFAM" id="SSF53474">
    <property type="entry name" value="alpha/beta-Hydrolases"/>
    <property type="match status" value="1"/>
</dbReference>
<dbReference type="GO" id="GO:0016787">
    <property type="term" value="F:hydrolase activity"/>
    <property type="evidence" value="ECO:0007669"/>
    <property type="project" value="UniProtKB-KW"/>
</dbReference>